<protein>
    <submittedName>
        <fullName evidence="2">Uncharacterized protein</fullName>
    </submittedName>
</protein>
<dbReference type="EMBL" id="OW240921">
    <property type="protein sequence ID" value="CAH2320587.1"/>
    <property type="molecule type" value="Genomic_DNA"/>
</dbReference>
<evidence type="ECO:0000313" key="2">
    <source>
        <dbReference type="EMBL" id="CAH2320587.1"/>
    </source>
</evidence>
<accession>A0AAD1T7E5</accession>
<sequence length="99" mass="10947">MSEEASDGTRANSPTFPPEERSPTSEDRDWGWLLQALPTRADLAAANSTFQASIWADIQVLRGDIQGLNYRVGRIEATCDQPRTAHAQGGNYLVQHAEY</sequence>
<reference evidence="2" key="1">
    <citation type="submission" date="2022-03" db="EMBL/GenBank/DDBJ databases">
        <authorList>
            <person name="Alioto T."/>
            <person name="Alioto T."/>
            <person name="Gomez Garrido J."/>
        </authorList>
    </citation>
    <scope>NUCLEOTIDE SEQUENCE</scope>
</reference>
<feature type="compositionally biased region" description="Basic and acidic residues" evidence="1">
    <location>
        <begin position="18"/>
        <end position="30"/>
    </location>
</feature>
<evidence type="ECO:0000313" key="3">
    <source>
        <dbReference type="Proteomes" id="UP001295444"/>
    </source>
</evidence>
<dbReference type="Proteomes" id="UP001295444">
    <property type="component" value="Chromosome 10"/>
</dbReference>
<dbReference type="AlphaFoldDB" id="A0AAD1T7E5"/>
<keyword evidence="3" id="KW-1185">Reference proteome</keyword>
<name>A0AAD1T7E5_PELCU</name>
<organism evidence="2 3">
    <name type="scientific">Pelobates cultripes</name>
    <name type="common">Western spadefoot toad</name>
    <dbReference type="NCBI Taxonomy" id="61616"/>
    <lineage>
        <taxon>Eukaryota</taxon>
        <taxon>Metazoa</taxon>
        <taxon>Chordata</taxon>
        <taxon>Craniata</taxon>
        <taxon>Vertebrata</taxon>
        <taxon>Euteleostomi</taxon>
        <taxon>Amphibia</taxon>
        <taxon>Batrachia</taxon>
        <taxon>Anura</taxon>
        <taxon>Pelobatoidea</taxon>
        <taxon>Pelobatidae</taxon>
        <taxon>Pelobates</taxon>
    </lineage>
</organism>
<feature type="region of interest" description="Disordered" evidence="1">
    <location>
        <begin position="1"/>
        <end position="30"/>
    </location>
</feature>
<evidence type="ECO:0000256" key="1">
    <source>
        <dbReference type="SAM" id="MobiDB-lite"/>
    </source>
</evidence>
<proteinExistence type="predicted"/>
<gene>
    <name evidence="2" type="ORF">PECUL_23A007910</name>
</gene>